<evidence type="ECO:0000256" key="15">
    <source>
        <dbReference type="SAM" id="Phobius"/>
    </source>
</evidence>
<dbReference type="SMART" id="SM00388">
    <property type="entry name" value="HisKA"/>
    <property type="match status" value="1"/>
</dbReference>
<keyword evidence="14" id="KW-0175">Coiled coil</keyword>
<feature type="coiled-coil region" evidence="14">
    <location>
        <begin position="611"/>
        <end position="645"/>
    </location>
</feature>
<feature type="transmembrane region" description="Helical" evidence="15">
    <location>
        <begin position="215"/>
        <end position="240"/>
    </location>
</feature>
<keyword evidence="22" id="KW-1185">Reference proteome</keyword>
<feature type="domain" description="PAS" evidence="18">
    <location>
        <begin position="377"/>
        <end position="451"/>
    </location>
</feature>
<name>A0ABT9S9Y1_9BURK</name>
<keyword evidence="4" id="KW-1003">Cell membrane</keyword>
<dbReference type="InterPro" id="IPR000700">
    <property type="entry name" value="PAS-assoc_C"/>
</dbReference>
<dbReference type="InterPro" id="IPR036641">
    <property type="entry name" value="HPT_dom_sf"/>
</dbReference>
<keyword evidence="9 15" id="KW-1133">Transmembrane helix</keyword>
<gene>
    <name evidence="21" type="ORF">J2W36_002445</name>
</gene>
<dbReference type="InterPro" id="IPR003661">
    <property type="entry name" value="HisK_dim/P_dom"/>
</dbReference>
<dbReference type="Gene3D" id="3.40.50.2300">
    <property type="match status" value="1"/>
</dbReference>
<dbReference type="CDD" id="cd00082">
    <property type="entry name" value="HisKA"/>
    <property type="match status" value="1"/>
</dbReference>
<feature type="modified residue" description="4-aspartylphosphate" evidence="13">
    <location>
        <position position="929"/>
    </location>
</feature>
<dbReference type="SMART" id="SM00091">
    <property type="entry name" value="PAS"/>
    <property type="match status" value="3"/>
</dbReference>
<evidence type="ECO:0000259" key="17">
    <source>
        <dbReference type="PROSITE" id="PS50110"/>
    </source>
</evidence>
<dbReference type="SMART" id="SM00387">
    <property type="entry name" value="HATPase_c"/>
    <property type="match status" value="1"/>
</dbReference>
<dbReference type="SUPFAM" id="SSF47226">
    <property type="entry name" value="Histidine-containing phosphotransfer domain, HPT domain"/>
    <property type="match status" value="1"/>
</dbReference>
<dbReference type="InterPro" id="IPR008207">
    <property type="entry name" value="Sig_transdc_His_kin_Hpt_dom"/>
</dbReference>
<dbReference type="SUPFAM" id="SSF55874">
    <property type="entry name" value="ATPase domain of HSP90 chaperone/DNA topoisomerase II/histidine kinase"/>
    <property type="match status" value="1"/>
</dbReference>
<dbReference type="SUPFAM" id="SSF47384">
    <property type="entry name" value="Homodimeric domain of signal transducing histidine kinase"/>
    <property type="match status" value="1"/>
</dbReference>
<feature type="transmembrane region" description="Helical" evidence="15">
    <location>
        <begin position="54"/>
        <end position="77"/>
    </location>
</feature>
<dbReference type="CDD" id="cd17546">
    <property type="entry name" value="REC_hyHK_CKI1_RcsC-like"/>
    <property type="match status" value="1"/>
</dbReference>
<evidence type="ECO:0000256" key="14">
    <source>
        <dbReference type="SAM" id="Coils"/>
    </source>
</evidence>
<dbReference type="Gene3D" id="3.30.450.20">
    <property type="entry name" value="PAS domain"/>
    <property type="match status" value="3"/>
</dbReference>
<dbReference type="InterPro" id="IPR036890">
    <property type="entry name" value="HATPase_C_sf"/>
</dbReference>
<feature type="transmembrane region" description="Helical" evidence="15">
    <location>
        <begin position="137"/>
        <end position="157"/>
    </location>
</feature>
<evidence type="ECO:0000259" key="20">
    <source>
        <dbReference type="PROSITE" id="PS50894"/>
    </source>
</evidence>
<evidence type="ECO:0000256" key="12">
    <source>
        <dbReference type="PROSITE-ProRule" id="PRU00110"/>
    </source>
</evidence>
<dbReference type="PROSITE" id="PS50112">
    <property type="entry name" value="PAS"/>
    <property type="match status" value="2"/>
</dbReference>
<dbReference type="PANTHER" id="PTHR45339">
    <property type="entry name" value="HYBRID SIGNAL TRANSDUCTION HISTIDINE KINASE J"/>
    <property type="match status" value="1"/>
</dbReference>
<evidence type="ECO:0000256" key="3">
    <source>
        <dbReference type="ARBA" id="ARBA00012438"/>
    </source>
</evidence>
<keyword evidence="5 13" id="KW-0597">Phosphoprotein</keyword>
<evidence type="ECO:0000256" key="13">
    <source>
        <dbReference type="PROSITE-ProRule" id="PRU00169"/>
    </source>
</evidence>
<evidence type="ECO:0000256" key="2">
    <source>
        <dbReference type="ARBA" id="ARBA00004651"/>
    </source>
</evidence>
<reference evidence="21 22" key="1">
    <citation type="submission" date="2023-07" db="EMBL/GenBank/DDBJ databases">
        <title>Sorghum-associated microbial communities from plants grown in Nebraska, USA.</title>
        <authorList>
            <person name="Schachtman D."/>
        </authorList>
    </citation>
    <scope>NUCLEOTIDE SEQUENCE [LARGE SCALE GENOMIC DNA]</scope>
    <source>
        <strain evidence="21 22">DS1607</strain>
    </source>
</reference>
<feature type="domain" description="PAC" evidence="19">
    <location>
        <begin position="454"/>
        <end position="505"/>
    </location>
</feature>
<dbReference type="PROSITE" id="PS50109">
    <property type="entry name" value="HIS_KIN"/>
    <property type="match status" value="1"/>
</dbReference>
<evidence type="ECO:0000259" key="19">
    <source>
        <dbReference type="PROSITE" id="PS50113"/>
    </source>
</evidence>
<feature type="modified residue" description="Phosphohistidine" evidence="12">
    <location>
        <position position="1068"/>
    </location>
</feature>
<dbReference type="SMART" id="SM00086">
    <property type="entry name" value="PAC"/>
    <property type="match status" value="2"/>
</dbReference>
<dbReference type="SMART" id="SM00448">
    <property type="entry name" value="REC"/>
    <property type="match status" value="1"/>
</dbReference>
<feature type="domain" description="Response regulatory" evidence="17">
    <location>
        <begin position="880"/>
        <end position="999"/>
    </location>
</feature>
<dbReference type="Pfam" id="PF08447">
    <property type="entry name" value="PAS_3"/>
    <property type="match status" value="2"/>
</dbReference>
<dbReference type="InterPro" id="IPR001610">
    <property type="entry name" value="PAC"/>
</dbReference>
<keyword evidence="11 15" id="KW-0472">Membrane</keyword>
<dbReference type="Gene3D" id="3.30.565.10">
    <property type="entry name" value="Histidine kinase-like ATPase, C-terminal domain"/>
    <property type="match status" value="1"/>
</dbReference>
<dbReference type="CDD" id="cd16922">
    <property type="entry name" value="HATPase_EvgS-ArcB-TorS-like"/>
    <property type="match status" value="1"/>
</dbReference>
<dbReference type="PRINTS" id="PR00344">
    <property type="entry name" value="BCTRLSENSOR"/>
</dbReference>
<dbReference type="Pfam" id="PF13188">
    <property type="entry name" value="PAS_8"/>
    <property type="match status" value="1"/>
</dbReference>
<dbReference type="InterPro" id="IPR000014">
    <property type="entry name" value="PAS"/>
</dbReference>
<evidence type="ECO:0000256" key="5">
    <source>
        <dbReference type="ARBA" id="ARBA00022553"/>
    </source>
</evidence>
<dbReference type="InterPro" id="IPR036097">
    <property type="entry name" value="HisK_dim/P_sf"/>
</dbReference>
<evidence type="ECO:0000256" key="9">
    <source>
        <dbReference type="ARBA" id="ARBA00022989"/>
    </source>
</evidence>
<feature type="transmembrane region" description="Helical" evidence="15">
    <location>
        <begin position="12"/>
        <end position="34"/>
    </location>
</feature>
<dbReference type="InterPro" id="IPR011006">
    <property type="entry name" value="CheY-like_superfamily"/>
</dbReference>
<dbReference type="Gene3D" id="1.20.120.160">
    <property type="entry name" value="HPT domain"/>
    <property type="match status" value="1"/>
</dbReference>
<feature type="domain" description="PAC" evidence="19">
    <location>
        <begin position="575"/>
        <end position="627"/>
    </location>
</feature>
<feature type="transmembrane region" description="Helical" evidence="15">
    <location>
        <begin position="108"/>
        <end position="131"/>
    </location>
</feature>
<keyword evidence="8" id="KW-0067">ATP-binding</keyword>
<dbReference type="PROSITE" id="PS50894">
    <property type="entry name" value="HPT"/>
    <property type="match status" value="1"/>
</dbReference>
<evidence type="ECO:0000313" key="21">
    <source>
        <dbReference type="EMBL" id="MDP9900182.1"/>
    </source>
</evidence>
<feature type="domain" description="PAS" evidence="18">
    <location>
        <begin position="255"/>
        <end position="305"/>
    </location>
</feature>
<dbReference type="Pfam" id="PF00512">
    <property type="entry name" value="HisKA"/>
    <property type="match status" value="1"/>
</dbReference>
<dbReference type="PROSITE" id="PS50110">
    <property type="entry name" value="RESPONSE_REGULATORY"/>
    <property type="match status" value="1"/>
</dbReference>
<keyword evidence="6 15" id="KW-0812">Transmembrane</keyword>
<feature type="transmembrane region" description="Helical" evidence="15">
    <location>
        <begin position="83"/>
        <end position="101"/>
    </location>
</feature>
<dbReference type="SUPFAM" id="SSF52172">
    <property type="entry name" value="CheY-like"/>
    <property type="match status" value="1"/>
</dbReference>
<proteinExistence type="predicted"/>
<evidence type="ECO:0000256" key="4">
    <source>
        <dbReference type="ARBA" id="ARBA00022475"/>
    </source>
</evidence>
<dbReference type="EC" id="2.7.13.3" evidence="3"/>
<evidence type="ECO:0000256" key="1">
    <source>
        <dbReference type="ARBA" id="ARBA00000085"/>
    </source>
</evidence>
<dbReference type="RefSeq" id="WP_307689999.1">
    <property type="nucleotide sequence ID" value="NZ_JAUSRO010000007.1"/>
</dbReference>
<dbReference type="InterPro" id="IPR013655">
    <property type="entry name" value="PAS_fold_3"/>
</dbReference>
<dbReference type="SUPFAM" id="SSF55785">
    <property type="entry name" value="PYP-like sensor domain (PAS domain)"/>
    <property type="match status" value="3"/>
</dbReference>
<dbReference type="CDD" id="cd00130">
    <property type="entry name" value="PAS"/>
    <property type="match status" value="3"/>
</dbReference>
<evidence type="ECO:0000313" key="22">
    <source>
        <dbReference type="Proteomes" id="UP001226867"/>
    </source>
</evidence>
<sequence>MAFAELLFVNASLGSAGGLAVAWGVTSVCALVGWQVAQTGADAVERGWRAGGGVAAALVWATGLWAALQWGTAALAWERPTAWVAWSPWPVALACALAVALRRRPWALVWRVAGAGSLALAGVVATVIGALRPMDRALFGLLVTLCAMALLGVCLRVSREVEQRAQPGLWRSGCGAALVGVAGALLAGAAGWGVQRHTVGLGAPQPHPYSAGADVWLLVVVGAAPLWALGLAAVFAMAVYRRQALQAREALGVQRAFLANAPDGLVMTDGEGRILRINPAAADVLGCTDAQAVGRDACALLAPGDAGFETWLHTAPVPADARPDDFESTVLCADGTLRSLRLAVGRLGAFDPAQPCYVISVSDLGRRKAIEHALRASEQQYRTMVGNIPGVSFRNRVDARLTTLFMSDGIVELSGWPAEDFASGRRSLGELLHPADRERVAEEMRTAATTMRSFVTEFRVLHRDGGERWVWQSGSVMQHEGEGAWIDGVLFDITETRRRNAGFEGTVDAVHRVMGVIEFDLDGAILWANARMCGWLGCSVADLHGLHHNDLVEPSLARDTAFNALWQRLRRGEYETGEYRRRTRTGAEFWVQGSYNPIFDADGTPFKVVLLATDLNARRQMERALRDAKERAEQAAAARSQFLANMSHEIRTPMNAIIGFTDVLLDGALDAVQRRHLQTVRQSARALLALLNGVLDTAKLEKGALELEQVDFALRETIEQAVDSLRLDAEHKRLDFSLVWDDALPAWVHGDAHRLRQVVLNLLGNAIKFTAAGSVRLEAAHHGDTLHLAFRDTGIGIAPERLSAIFDPFAQADASTSRRFGGTGLGTTIARQLVELMGGRIEVESRAGEGSTFHVWLPLQAAVPGRTAATEPRCVPPPLDVLAVDDVPENRELLRIALGNAGHRVRTAASAVEAWAALATQPFDVVLMDLHMPEVDGLEAARRVRTREAEAGARRIPIVALTASVLPEDRRSAQAAGMDGFAPKPVDLDQLLDELARVTGRTAIGPVHASPTADAAVIDWVRGLRVWASEPQLLRSLHTFADGYADALPVLAHLLHADDLEGARQYAHRLRGVSGNVGCDRVQAVAAQVEMALIAGDRTDAKARLPALAATLREVAQALQQRRPPIPDAGGAVGGAASADRAPLTRTATQAWAARLLRDVQHSELGSDDASLRAFEHALRAHGEAPAAAALGRALDLFDFQAAQALLAALAARLLPDGQPARETTEHT</sequence>
<accession>A0ABT9S9Y1</accession>
<dbReference type="PANTHER" id="PTHR45339:SF1">
    <property type="entry name" value="HYBRID SIGNAL TRANSDUCTION HISTIDINE KINASE J"/>
    <property type="match status" value="1"/>
</dbReference>
<evidence type="ECO:0000256" key="11">
    <source>
        <dbReference type="ARBA" id="ARBA00023136"/>
    </source>
</evidence>
<comment type="caution">
    <text evidence="21">The sequence shown here is derived from an EMBL/GenBank/DDBJ whole genome shotgun (WGS) entry which is preliminary data.</text>
</comment>
<evidence type="ECO:0000259" key="18">
    <source>
        <dbReference type="PROSITE" id="PS50112"/>
    </source>
</evidence>
<evidence type="ECO:0000256" key="10">
    <source>
        <dbReference type="ARBA" id="ARBA00023012"/>
    </source>
</evidence>
<dbReference type="Proteomes" id="UP001226867">
    <property type="component" value="Unassembled WGS sequence"/>
</dbReference>
<dbReference type="Pfam" id="PF00072">
    <property type="entry name" value="Response_reg"/>
    <property type="match status" value="1"/>
</dbReference>
<dbReference type="PROSITE" id="PS50113">
    <property type="entry name" value="PAC"/>
    <property type="match status" value="2"/>
</dbReference>
<feature type="domain" description="Histidine kinase" evidence="16">
    <location>
        <begin position="645"/>
        <end position="861"/>
    </location>
</feature>
<evidence type="ECO:0000256" key="6">
    <source>
        <dbReference type="ARBA" id="ARBA00022692"/>
    </source>
</evidence>
<dbReference type="InterPro" id="IPR004358">
    <property type="entry name" value="Sig_transdc_His_kin-like_C"/>
</dbReference>
<keyword evidence="7" id="KW-0547">Nucleotide-binding</keyword>
<protein>
    <recommendedName>
        <fullName evidence="3">histidine kinase</fullName>
        <ecNumber evidence="3">2.7.13.3</ecNumber>
    </recommendedName>
</protein>
<organism evidence="21 22">
    <name type="scientific">Variovorax ginsengisoli</name>
    <dbReference type="NCBI Taxonomy" id="363844"/>
    <lineage>
        <taxon>Bacteria</taxon>
        <taxon>Pseudomonadati</taxon>
        <taxon>Pseudomonadota</taxon>
        <taxon>Betaproteobacteria</taxon>
        <taxon>Burkholderiales</taxon>
        <taxon>Comamonadaceae</taxon>
        <taxon>Variovorax</taxon>
    </lineage>
</organism>
<feature type="domain" description="HPt" evidence="20">
    <location>
        <begin position="1029"/>
        <end position="1122"/>
    </location>
</feature>
<comment type="catalytic activity">
    <reaction evidence="1">
        <text>ATP + protein L-histidine = ADP + protein N-phospho-L-histidine.</text>
        <dbReference type="EC" id="2.7.13.3"/>
    </reaction>
</comment>
<evidence type="ECO:0000256" key="8">
    <source>
        <dbReference type="ARBA" id="ARBA00022840"/>
    </source>
</evidence>
<dbReference type="InterPro" id="IPR005467">
    <property type="entry name" value="His_kinase_dom"/>
</dbReference>
<dbReference type="Pfam" id="PF02518">
    <property type="entry name" value="HATPase_c"/>
    <property type="match status" value="1"/>
</dbReference>
<dbReference type="EMBL" id="JAUSRO010000007">
    <property type="protein sequence ID" value="MDP9900182.1"/>
    <property type="molecule type" value="Genomic_DNA"/>
</dbReference>
<dbReference type="InterPro" id="IPR003594">
    <property type="entry name" value="HATPase_dom"/>
</dbReference>
<evidence type="ECO:0000259" key="16">
    <source>
        <dbReference type="PROSITE" id="PS50109"/>
    </source>
</evidence>
<evidence type="ECO:0000256" key="7">
    <source>
        <dbReference type="ARBA" id="ARBA00022741"/>
    </source>
</evidence>
<dbReference type="Pfam" id="PF01627">
    <property type="entry name" value="Hpt"/>
    <property type="match status" value="1"/>
</dbReference>
<keyword evidence="10" id="KW-0902">Two-component regulatory system</keyword>
<dbReference type="InterPro" id="IPR035965">
    <property type="entry name" value="PAS-like_dom_sf"/>
</dbReference>
<comment type="subcellular location">
    <subcellularLocation>
        <location evidence="2">Cell membrane</location>
        <topology evidence="2">Multi-pass membrane protein</topology>
    </subcellularLocation>
</comment>
<dbReference type="Gene3D" id="1.10.287.130">
    <property type="match status" value="1"/>
</dbReference>
<dbReference type="InterPro" id="IPR001789">
    <property type="entry name" value="Sig_transdc_resp-reg_receiver"/>
</dbReference>
<dbReference type="NCBIfam" id="TIGR00229">
    <property type="entry name" value="sensory_box"/>
    <property type="match status" value="3"/>
</dbReference>